<feature type="region of interest" description="Disordered" evidence="5">
    <location>
        <begin position="197"/>
        <end position="235"/>
    </location>
</feature>
<dbReference type="EMBL" id="LMWX01000012">
    <property type="protein sequence ID" value="KUN88262.1"/>
    <property type="molecule type" value="Genomic_DNA"/>
</dbReference>
<dbReference type="PANTHER" id="PTHR11236">
    <property type="entry name" value="AMINOBENZOATE/ANTHRANILATE SYNTHASE"/>
    <property type="match status" value="1"/>
</dbReference>
<dbReference type="PANTHER" id="PTHR11236:SF18">
    <property type="entry name" value="AMINODEOXYCHORISMATE SYNTHASE"/>
    <property type="match status" value="1"/>
</dbReference>
<feature type="domain" description="Glutamine amidotransferase" evidence="6">
    <location>
        <begin position="4"/>
        <end position="186"/>
    </location>
</feature>
<dbReference type="Gene3D" id="3.40.50.880">
    <property type="match status" value="1"/>
</dbReference>
<comment type="similarity">
    <text evidence="1">In the C-terminal section; belongs to the anthranilate synthase component I family.</text>
</comment>
<dbReference type="Gene3D" id="3.60.120.10">
    <property type="entry name" value="Anthranilate synthase"/>
    <property type="match status" value="1"/>
</dbReference>
<name>A0A101T9K5_9ACTN</name>
<evidence type="ECO:0000259" key="7">
    <source>
        <dbReference type="Pfam" id="PF00425"/>
    </source>
</evidence>
<dbReference type="SUPFAM" id="SSF56322">
    <property type="entry name" value="ADC synthase"/>
    <property type="match status" value="1"/>
</dbReference>
<accession>A0A101T9K5</accession>
<evidence type="ECO:0000313" key="10">
    <source>
        <dbReference type="Proteomes" id="UP000053024"/>
    </source>
</evidence>
<dbReference type="EC" id="2.6.1.85" evidence="2"/>
<dbReference type="Proteomes" id="UP000053024">
    <property type="component" value="Unassembled WGS sequence"/>
</dbReference>
<dbReference type="CDD" id="cd01743">
    <property type="entry name" value="GATase1_Anthranilate_Synthase"/>
    <property type="match status" value="1"/>
</dbReference>
<dbReference type="Pfam" id="PF04715">
    <property type="entry name" value="Anth_synt_I_N"/>
    <property type="match status" value="1"/>
</dbReference>
<keyword evidence="10" id="KW-1185">Reference proteome</keyword>
<dbReference type="InterPro" id="IPR017926">
    <property type="entry name" value="GATASE"/>
</dbReference>
<dbReference type="InterPro" id="IPR015890">
    <property type="entry name" value="Chorismate_C"/>
</dbReference>
<keyword evidence="3" id="KW-0808">Transferase</keyword>
<dbReference type="GO" id="GO:0046820">
    <property type="term" value="F:4-amino-4-deoxychorismate synthase activity"/>
    <property type="evidence" value="ECO:0007669"/>
    <property type="project" value="UniProtKB-EC"/>
</dbReference>
<dbReference type="GO" id="GO:0005737">
    <property type="term" value="C:cytoplasm"/>
    <property type="evidence" value="ECO:0007669"/>
    <property type="project" value="TreeGrafter"/>
</dbReference>
<dbReference type="OrthoDB" id="3518032at2"/>
<evidence type="ECO:0000256" key="3">
    <source>
        <dbReference type="ARBA" id="ARBA00022679"/>
    </source>
</evidence>
<dbReference type="InterPro" id="IPR005802">
    <property type="entry name" value="ADC_synth_comp_1"/>
</dbReference>
<dbReference type="InterPro" id="IPR005801">
    <property type="entry name" value="ADC_synthase"/>
</dbReference>
<gene>
    <name evidence="9" type="ORF">AQJ66_07885</name>
</gene>
<proteinExistence type="inferred from homology"/>
<feature type="domain" description="Chorismate-utilising enzyme C-terminal" evidence="7">
    <location>
        <begin position="440"/>
        <end position="693"/>
    </location>
</feature>
<feature type="compositionally biased region" description="Low complexity" evidence="5">
    <location>
        <begin position="197"/>
        <end position="217"/>
    </location>
</feature>
<dbReference type="NCBIfam" id="TIGR00566">
    <property type="entry name" value="trpG_papA"/>
    <property type="match status" value="1"/>
</dbReference>
<dbReference type="NCBIfam" id="TIGR00553">
    <property type="entry name" value="pabB"/>
    <property type="match status" value="1"/>
</dbReference>
<comment type="caution">
    <text evidence="9">The sequence shown here is derived from an EMBL/GenBank/DDBJ whole genome shotgun (WGS) entry which is preliminary data.</text>
</comment>
<evidence type="ECO:0000256" key="4">
    <source>
        <dbReference type="ARBA" id="ARBA00022962"/>
    </source>
</evidence>
<dbReference type="RefSeq" id="WP_061918526.1">
    <property type="nucleotide sequence ID" value="NZ_KQ948853.1"/>
</dbReference>
<dbReference type="GO" id="GO:0008153">
    <property type="term" value="P:4-aminobenzoate biosynthetic process"/>
    <property type="evidence" value="ECO:0007669"/>
    <property type="project" value="TreeGrafter"/>
</dbReference>
<dbReference type="InterPro" id="IPR006805">
    <property type="entry name" value="Anth_synth_I_N"/>
</dbReference>
<dbReference type="PRINTS" id="PR00099">
    <property type="entry name" value="CPSGATASE"/>
</dbReference>
<dbReference type="SUPFAM" id="SSF52317">
    <property type="entry name" value="Class I glutamine amidotransferase-like"/>
    <property type="match status" value="1"/>
</dbReference>
<dbReference type="Pfam" id="PF00117">
    <property type="entry name" value="GATase"/>
    <property type="match status" value="1"/>
</dbReference>
<evidence type="ECO:0000256" key="1">
    <source>
        <dbReference type="ARBA" id="ARBA00005970"/>
    </source>
</evidence>
<evidence type="ECO:0000259" key="6">
    <source>
        <dbReference type="Pfam" id="PF00117"/>
    </source>
</evidence>
<dbReference type="AlphaFoldDB" id="A0A101T9K5"/>
<dbReference type="PRINTS" id="PR00096">
    <property type="entry name" value="GATASE"/>
</dbReference>
<organism evidence="9 10">
    <name type="scientific">Streptomyces bungoensis</name>
    <dbReference type="NCBI Taxonomy" id="285568"/>
    <lineage>
        <taxon>Bacteria</taxon>
        <taxon>Bacillati</taxon>
        <taxon>Actinomycetota</taxon>
        <taxon>Actinomycetes</taxon>
        <taxon>Kitasatosporales</taxon>
        <taxon>Streptomycetaceae</taxon>
        <taxon>Streptomyces</taxon>
    </lineage>
</organism>
<protein>
    <recommendedName>
        <fullName evidence="2">aminodeoxychorismate synthase</fullName>
        <ecNumber evidence="2">2.6.1.85</ecNumber>
    </recommendedName>
</protein>
<dbReference type="InterPro" id="IPR029062">
    <property type="entry name" value="Class_I_gatase-like"/>
</dbReference>
<reference evidence="9 10" key="1">
    <citation type="submission" date="2015-10" db="EMBL/GenBank/DDBJ databases">
        <title>Draft genome sequence of Streptomyces bungoensis DSM 41781, type strain for the species Streptomyces bungoensis.</title>
        <authorList>
            <person name="Ruckert C."/>
            <person name="Winkler A."/>
            <person name="Kalinowski J."/>
            <person name="Kampfer P."/>
            <person name="Glaeser S."/>
        </authorList>
    </citation>
    <scope>NUCLEOTIDE SEQUENCE [LARGE SCALE GENOMIC DNA]</scope>
    <source>
        <strain evidence="9 10">DSM 41781</strain>
    </source>
</reference>
<evidence type="ECO:0000256" key="5">
    <source>
        <dbReference type="SAM" id="MobiDB-lite"/>
    </source>
</evidence>
<dbReference type="GO" id="GO:0000162">
    <property type="term" value="P:L-tryptophan biosynthetic process"/>
    <property type="evidence" value="ECO:0007669"/>
    <property type="project" value="TreeGrafter"/>
</dbReference>
<evidence type="ECO:0000256" key="2">
    <source>
        <dbReference type="ARBA" id="ARBA00013139"/>
    </source>
</evidence>
<evidence type="ECO:0000259" key="8">
    <source>
        <dbReference type="Pfam" id="PF04715"/>
    </source>
</evidence>
<dbReference type="PROSITE" id="PS51273">
    <property type="entry name" value="GATASE_TYPE_1"/>
    <property type="match status" value="1"/>
</dbReference>
<dbReference type="InterPro" id="IPR019999">
    <property type="entry name" value="Anth_synth_I-like"/>
</dbReference>
<dbReference type="InterPro" id="IPR006221">
    <property type="entry name" value="TrpG/PapA_dom"/>
</dbReference>
<dbReference type="STRING" id="285568.AQJ66_07885"/>
<evidence type="ECO:0000313" key="9">
    <source>
        <dbReference type="EMBL" id="KUN88262.1"/>
    </source>
</evidence>
<keyword evidence="4" id="KW-0315">Glutamine amidotransferase</keyword>
<dbReference type="Pfam" id="PF00425">
    <property type="entry name" value="Chorismate_bind"/>
    <property type="match status" value="1"/>
</dbReference>
<dbReference type="PRINTS" id="PR00097">
    <property type="entry name" value="ANTSNTHASEII"/>
</dbReference>
<sequence length="714" mass="77284">MRTLLVDNHDSYSFNLFQLIAQVTGVDPLVVVNDDPALARMPLDGFGNIVISPGPGRPQNGRDLGYAGDLLLRTGLPVLGVCLGHQAIAHLAGGSVIPAPQPRHGHLTTVKHADDELFAGIPTEFTAVRYHSLCVQEPLPDTLIATARAEDGVIMALRHRDLPRWGVQFHPESIASEFGREIVANFTELSHRAAATRARAAAQPPAAQVRADAQPPATQVRAGEQPGAAGSGPVGRLRVLSTDLPEAVDTEAVFLELFADSPNSFWLDSSRVEAGLSRFSFLGDATGPLSEVLTYRVDAKAVKARDASGVRVLSGSVFDVLEARLRERAVDPGSLPFDLTGGYVGYFGYELKAECGASARHTADTPDAAWMLADRLIAVDHLENRTYVLSVHDERTEDEARAWVERTAARLVQLHPAPAVEHADAGPAADPAAYLVRGQAGYEDDVRAAQRQLIRGESYEICLTNKLHLPFEDDDTAFYRRLRRLNPAPYSAILRIDGVTVFCSSPERFLRIERDGRVESKPIKGTAPRDADPERDARLAAGLRADPKTQAENLMIVDLLRNDLGQVCEVGSVHVDPYMAVESYQTVHQLVSTVKGRLRPSVGAVECVRRCFPGGSMTGAPKLRTMEIIDRLETEARGVYSGTLGYFGLSGGTDLNIVIRTAVRKGDDLSIGAGGAIVLDSDPHDEYQEMILKADAPLRAYRAPLPARTGTPAR</sequence>
<dbReference type="GO" id="GO:0009396">
    <property type="term" value="P:folic acid-containing compound biosynthetic process"/>
    <property type="evidence" value="ECO:0007669"/>
    <property type="project" value="InterPro"/>
</dbReference>
<feature type="domain" description="Anthranilate synthase component I N-terminal" evidence="8">
    <location>
        <begin position="250"/>
        <end position="388"/>
    </location>
</feature>